<dbReference type="Proteomes" id="UP000426444">
    <property type="component" value="Chromosome"/>
</dbReference>
<reference evidence="3" key="1">
    <citation type="journal article" date="2019" name="Microbiology">
        <title>Complete Genome Sequence of an Uncultured Bacterium of the Candidate Phylum Bipolaricaulota.</title>
        <authorList>
            <person name="Kadnikov V.V."/>
            <person name="Mardanov A.V."/>
            <person name="Beletsky A.V."/>
            <person name="Frank Y.A."/>
            <person name="Karnachuk O.V."/>
            <person name="Ravin N.V."/>
        </authorList>
    </citation>
    <scope>NUCLEOTIDE SEQUENCE [LARGE SCALE GENOMIC DNA]</scope>
</reference>
<proteinExistence type="predicted"/>
<keyword evidence="3" id="KW-1185">Reference proteome</keyword>
<dbReference type="EMBL" id="CP046457">
    <property type="protein sequence ID" value="QGT99578.1"/>
    <property type="molecule type" value="Genomic_DNA"/>
</dbReference>
<keyword evidence="1" id="KW-0812">Transmembrane</keyword>
<feature type="transmembrane region" description="Helical" evidence="1">
    <location>
        <begin position="34"/>
        <end position="53"/>
    </location>
</feature>
<protein>
    <recommendedName>
        <fullName evidence="4">DUF2512 family protein</fullName>
    </recommendedName>
</protein>
<organism evidence="2 3">
    <name type="scientific">Candidatus Syntrophocurvum alkaliphilum</name>
    <dbReference type="NCBI Taxonomy" id="2293317"/>
    <lineage>
        <taxon>Bacteria</taxon>
        <taxon>Bacillati</taxon>
        <taxon>Bacillota</taxon>
        <taxon>Clostridia</taxon>
        <taxon>Eubacteriales</taxon>
        <taxon>Syntrophomonadaceae</taxon>
        <taxon>Candidatus Syntrophocurvum</taxon>
    </lineage>
</organism>
<evidence type="ECO:0000313" key="2">
    <source>
        <dbReference type="EMBL" id="QGT99578.1"/>
    </source>
</evidence>
<dbReference type="KEGG" id="salq:SYNTR_0985"/>
<keyword evidence="1" id="KW-1133">Transmembrane helix</keyword>
<gene>
    <name evidence="2" type="ORF">SYNTR_0985</name>
</gene>
<dbReference type="RefSeq" id="WP_156203459.1">
    <property type="nucleotide sequence ID" value="NZ_CP046457.1"/>
</dbReference>
<evidence type="ECO:0000256" key="1">
    <source>
        <dbReference type="SAM" id="Phobius"/>
    </source>
</evidence>
<name>A0A6I6D9M3_9FIRM</name>
<sequence>MHGLYIKIIVCPLVVYLAHLLIPQVVYLQIWQPLVVGLILAFLGHVMELLLLNEATVIYTALIDFVAASLIIYISGIFFVGAIITIMGAIITGAILAATELAQHIYLVKGTLTGSMNKIR</sequence>
<accession>A0A6I6D9M3</accession>
<dbReference type="OrthoDB" id="1926204at2"/>
<keyword evidence="1" id="KW-0472">Membrane</keyword>
<evidence type="ECO:0000313" key="3">
    <source>
        <dbReference type="Proteomes" id="UP000426444"/>
    </source>
</evidence>
<evidence type="ECO:0008006" key="4">
    <source>
        <dbReference type="Google" id="ProtNLM"/>
    </source>
</evidence>
<dbReference type="AlphaFoldDB" id="A0A6I6D9M3"/>
<feature type="transmembrane region" description="Helical" evidence="1">
    <location>
        <begin position="65"/>
        <end position="98"/>
    </location>
</feature>
<feature type="transmembrane region" description="Helical" evidence="1">
    <location>
        <begin position="6"/>
        <end position="27"/>
    </location>
</feature>